<keyword evidence="2" id="KW-0727">SH2 domain</keyword>
<reference evidence="3" key="2">
    <citation type="submission" date="2025-08" db="UniProtKB">
        <authorList>
            <consortium name="Ensembl"/>
        </authorList>
    </citation>
    <scope>IDENTIFICATION</scope>
</reference>
<dbReference type="AlphaFoldDB" id="A0A8C3MYE2"/>
<evidence type="ECO:0000256" key="2">
    <source>
        <dbReference type="ARBA" id="ARBA00022999"/>
    </source>
</evidence>
<proteinExistence type="predicted"/>
<organism evidence="3 4">
    <name type="scientific">Geospiza parvula</name>
    <name type="common">Small tree-finch</name>
    <name type="synonym">Camarhynchus parvulus</name>
    <dbReference type="NCBI Taxonomy" id="87175"/>
    <lineage>
        <taxon>Eukaryota</taxon>
        <taxon>Metazoa</taxon>
        <taxon>Chordata</taxon>
        <taxon>Craniata</taxon>
        <taxon>Vertebrata</taxon>
        <taxon>Euteleostomi</taxon>
        <taxon>Archelosauria</taxon>
        <taxon>Archosauria</taxon>
        <taxon>Dinosauria</taxon>
        <taxon>Saurischia</taxon>
        <taxon>Theropoda</taxon>
        <taxon>Coelurosauria</taxon>
        <taxon>Aves</taxon>
        <taxon>Neognathae</taxon>
        <taxon>Neoaves</taxon>
        <taxon>Telluraves</taxon>
        <taxon>Australaves</taxon>
        <taxon>Passeriformes</taxon>
        <taxon>Thraupidae</taxon>
        <taxon>Camarhynchus</taxon>
    </lineage>
</organism>
<dbReference type="Proteomes" id="UP000694382">
    <property type="component" value="Chromosome 4A"/>
</dbReference>
<dbReference type="GO" id="GO:0005829">
    <property type="term" value="C:cytosol"/>
    <property type="evidence" value="ECO:0007669"/>
    <property type="project" value="TreeGrafter"/>
</dbReference>
<dbReference type="Ensembl" id="ENSCPVT00000013749.2">
    <property type="protein sequence ID" value="ENSCPVP00000013162.1"/>
    <property type="gene ID" value="ENSCPVG00000009625.2"/>
</dbReference>
<dbReference type="PROSITE" id="PS50001">
    <property type="entry name" value="SH2"/>
    <property type="match status" value="1"/>
</dbReference>
<dbReference type="InterPro" id="IPR036860">
    <property type="entry name" value="SH2_dom_sf"/>
</dbReference>
<reference evidence="3" key="3">
    <citation type="submission" date="2025-09" db="UniProtKB">
        <authorList>
            <consortium name="Ensembl"/>
        </authorList>
    </citation>
    <scope>IDENTIFICATION</scope>
</reference>
<dbReference type="PANTHER" id="PTHR46051">
    <property type="entry name" value="SH2 DOMAIN-CONTAINING PROTEIN"/>
    <property type="match status" value="1"/>
</dbReference>
<keyword evidence="4" id="KW-1185">Reference proteome</keyword>
<dbReference type="GO" id="GO:0043569">
    <property type="term" value="P:negative regulation of insulin-like growth factor receptor signaling pathway"/>
    <property type="evidence" value="ECO:0007669"/>
    <property type="project" value="TreeGrafter"/>
</dbReference>
<evidence type="ECO:0000313" key="3">
    <source>
        <dbReference type="Ensembl" id="ENSCPVP00000013162.1"/>
    </source>
</evidence>
<reference evidence="3" key="1">
    <citation type="submission" date="2020-02" db="EMBL/GenBank/DDBJ databases">
        <authorList>
            <person name="Enbody D E."/>
            <person name="Pettersson E M."/>
        </authorList>
    </citation>
    <scope>NUCLEOTIDE SEQUENCE [LARGE SCALE GENOMIC DNA]</scope>
</reference>
<dbReference type="Pfam" id="PF00017">
    <property type="entry name" value="SH2"/>
    <property type="match status" value="1"/>
</dbReference>
<keyword evidence="1" id="KW-0391">Immunity</keyword>
<protein>
    <submittedName>
        <fullName evidence="3">Uncharacterized protein</fullName>
    </submittedName>
</protein>
<dbReference type="GO" id="GO:0004445">
    <property type="term" value="F:inositol-polyphosphate 5-phosphatase activity"/>
    <property type="evidence" value="ECO:0007669"/>
    <property type="project" value="TreeGrafter"/>
</dbReference>
<evidence type="ECO:0000256" key="1">
    <source>
        <dbReference type="ARBA" id="ARBA00022859"/>
    </source>
</evidence>
<evidence type="ECO:0000313" key="4">
    <source>
        <dbReference type="Proteomes" id="UP000694382"/>
    </source>
</evidence>
<dbReference type="GO" id="GO:0002376">
    <property type="term" value="P:immune system process"/>
    <property type="evidence" value="ECO:0007669"/>
    <property type="project" value="UniProtKB-KW"/>
</dbReference>
<dbReference type="PRINTS" id="PR00401">
    <property type="entry name" value="SH2DOMAIN"/>
</dbReference>
<dbReference type="InterPro" id="IPR000980">
    <property type="entry name" value="SH2"/>
</dbReference>
<dbReference type="SMART" id="SM00252">
    <property type="entry name" value="SH2"/>
    <property type="match status" value="1"/>
</dbReference>
<dbReference type="SUPFAM" id="SSF55550">
    <property type="entry name" value="SH2 domain"/>
    <property type="match status" value="1"/>
</dbReference>
<sequence>MAAARWYHRDISQAVAEELLVKAGRDGSFLVRDSESVKGAYALCLLNAGSAPLPAEGTGCLSQEFIPLVQPGWLCFSSHSKKIEENSSKALLKSKDVSKLTVV</sequence>
<accession>A0A8C3MYE2</accession>
<dbReference type="Gene3D" id="3.30.505.10">
    <property type="entry name" value="SH2 domain"/>
    <property type="match status" value="1"/>
</dbReference>
<dbReference type="PANTHER" id="PTHR46051:SF2">
    <property type="entry name" value="PHOSPHATIDYLINOSITOL 3,4,5-TRISPHOSPHATE 5-PHOSPHATASE 2"/>
    <property type="match status" value="1"/>
</dbReference>
<name>A0A8C3MYE2_GEOPR</name>
<dbReference type="GO" id="GO:0050776">
    <property type="term" value="P:regulation of immune response"/>
    <property type="evidence" value="ECO:0007669"/>
    <property type="project" value="TreeGrafter"/>
</dbReference>